<dbReference type="InterPro" id="IPR036388">
    <property type="entry name" value="WH-like_DNA-bd_sf"/>
</dbReference>
<dbReference type="RefSeq" id="WP_380137629.1">
    <property type="nucleotide sequence ID" value="NZ_JBHLUI010000008.1"/>
</dbReference>
<dbReference type="InterPro" id="IPR000847">
    <property type="entry name" value="LysR_HTH_N"/>
</dbReference>
<dbReference type="Gene3D" id="1.10.10.10">
    <property type="entry name" value="Winged helix-like DNA-binding domain superfamily/Winged helix DNA-binding domain"/>
    <property type="match status" value="1"/>
</dbReference>
<evidence type="ECO:0000313" key="7">
    <source>
        <dbReference type="Proteomes" id="UP001589748"/>
    </source>
</evidence>
<dbReference type="Pfam" id="PF03466">
    <property type="entry name" value="LysR_substrate"/>
    <property type="match status" value="1"/>
</dbReference>
<keyword evidence="3" id="KW-0238">DNA-binding</keyword>
<dbReference type="InterPro" id="IPR058163">
    <property type="entry name" value="LysR-type_TF_proteobact-type"/>
</dbReference>
<dbReference type="Pfam" id="PF00126">
    <property type="entry name" value="HTH_1"/>
    <property type="match status" value="1"/>
</dbReference>
<evidence type="ECO:0000313" key="6">
    <source>
        <dbReference type="EMBL" id="MFB9377952.1"/>
    </source>
</evidence>
<reference evidence="6 7" key="1">
    <citation type="submission" date="2024-09" db="EMBL/GenBank/DDBJ databases">
        <authorList>
            <person name="Sun Q."/>
            <person name="Mori K."/>
        </authorList>
    </citation>
    <scope>NUCLEOTIDE SEQUENCE [LARGE SCALE GENOMIC DNA]</scope>
    <source>
        <strain evidence="6 7">TISTR 1856</strain>
    </source>
</reference>
<feature type="domain" description="HTH lysR-type" evidence="5">
    <location>
        <begin position="1"/>
        <end position="51"/>
    </location>
</feature>
<protein>
    <submittedName>
        <fullName evidence="6">LysR family transcriptional regulator</fullName>
    </submittedName>
</protein>
<dbReference type="PANTHER" id="PTHR30537:SF3">
    <property type="entry name" value="TRANSCRIPTIONAL REGULATORY PROTEIN"/>
    <property type="match status" value="1"/>
</dbReference>
<comment type="similarity">
    <text evidence="1">Belongs to the LysR transcriptional regulatory family.</text>
</comment>
<dbReference type="InterPro" id="IPR036390">
    <property type="entry name" value="WH_DNA-bd_sf"/>
</dbReference>
<sequence>MLLTVARLGHFGAAAEVLGTARTTVARRITALDRALGGPTLARTAHGWELTDLGRRARRAAEEIQRSLGSLAEAAPVPEVRGTLRIGAPEGLGAALVTPALVRLHRRHPDLAVQVTTLLQPVARRYPGLDLAVAVGRGSPSPGGPGLLLGEYRLALFAHRDYLRENGEPRSRDDLRHHDFVTYVETQLAVPELGRRGSGLPRPRSEFQASGVFAQLSAVRHGAGIALLPTFLVGPSGAEGELVPVPAGGVSHRVPIRAHVHPEAARRPAVRAALDALSRAVAARADVFPGLSPW</sequence>
<evidence type="ECO:0000256" key="3">
    <source>
        <dbReference type="ARBA" id="ARBA00023125"/>
    </source>
</evidence>
<gene>
    <name evidence="6" type="ORF">ACFFVI_13350</name>
</gene>
<dbReference type="PANTHER" id="PTHR30537">
    <property type="entry name" value="HTH-TYPE TRANSCRIPTIONAL REGULATOR"/>
    <property type="match status" value="1"/>
</dbReference>
<dbReference type="InterPro" id="IPR005119">
    <property type="entry name" value="LysR_subst-bd"/>
</dbReference>
<dbReference type="SUPFAM" id="SSF53850">
    <property type="entry name" value="Periplasmic binding protein-like II"/>
    <property type="match status" value="1"/>
</dbReference>
<keyword evidence="2" id="KW-0805">Transcription regulation</keyword>
<keyword evidence="7" id="KW-1185">Reference proteome</keyword>
<evidence type="ECO:0000256" key="2">
    <source>
        <dbReference type="ARBA" id="ARBA00023015"/>
    </source>
</evidence>
<organism evidence="6 7">
    <name type="scientific">Kineococcus gynurae</name>
    <dbReference type="NCBI Taxonomy" id="452979"/>
    <lineage>
        <taxon>Bacteria</taxon>
        <taxon>Bacillati</taxon>
        <taxon>Actinomycetota</taxon>
        <taxon>Actinomycetes</taxon>
        <taxon>Kineosporiales</taxon>
        <taxon>Kineosporiaceae</taxon>
        <taxon>Kineococcus</taxon>
    </lineage>
</organism>
<dbReference type="Proteomes" id="UP001589748">
    <property type="component" value="Unassembled WGS sequence"/>
</dbReference>
<name>A0ABV5LV38_9ACTN</name>
<dbReference type="SUPFAM" id="SSF46785">
    <property type="entry name" value="Winged helix' DNA-binding domain"/>
    <property type="match status" value="1"/>
</dbReference>
<proteinExistence type="inferred from homology"/>
<evidence type="ECO:0000259" key="5">
    <source>
        <dbReference type="PROSITE" id="PS50931"/>
    </source>
</evidence>
<dbReference type="Gene3D" id="3.40.190.290">
    <property type="match status" value="1"/>
</dbReference>
<dbReference type="PROSITE" id="PS50931">
    <property type="entry name" value="HTH_LYSR"/>
    <property type="match status" value="1"/>
</dbReference>
<evidence type="ECO:0000256" key="4">
    <source>
        <dbReference type="ARBA" id="ARBA00023163"/>
    </source>
</evidence>
<comment type="caution">
    <text evidence="6">The sequence shown here is derived from an EMBL/GenBank/DDBJ whole genome shotgun (WGS) entry which is preliminary data.</text>
</comment>
<dbReference type="EMBL" id="JBHMDM010000007">
    <property type="protein sequence ID" value="MFB9377952.1"/>
    <property type="molecule type" value="Genomic_DNA"/>
</dbReference>
<accession>A0ABV5LV38</accession>
<evidence type="ECO:0000256" key="1">
    <source>
        <dbReference type="ARBA" id="ARBA00009437"/>
    </source>
</evidence>
<keyword evidence="4" id="KW-0804">Transcription</keyword>